<dbReference type="InterPro" id="IPR052344">
    <property type="entry name" value="Transposase-related"/>
</dbReference>
<dbReference type="Pfam" id="PF03050">
    <property type="entry name" value="DDE_Tnp_IS66"/>
    <property type="match status" value="1"/>
</dbReference>
<feature type="domain" description="Transposase IS66 central" evidence="1">
    <location>
        <begin position="178"/>
        <end position="303"/>
    </location>
</feature>
<sequence>QLHEFGVDISSGQLSRILVEGHDNFHKEKEDILTTGLEISYYINVDDTGARHDGQNGVCTHVGNELFAWFKSTESKSRINFLELLRGSQNDYHINEDALAYMEAQKLPKAKLQILKEDSLKIFIAKEQWEKHLQKVGITQQHHIRIATEGALVGSVLENGFNPDMAIVSDDAGQFNVFLHALCWVHAERTINKIVPFANNQRLALDESRKKIWDLYADLKEYKNHPVHEKKVEIDSRFERIFQDKTCFMTLNLALKRLYKNKAELLLVLDRPDIPLYNNTSERDIREYVKRRKISGGTRSDLGRKCRDTFISLKKTCRNLAVSSWHYINDRVSKNNTITQLDAIMRQKAVTSTF</sequence>
<proteinExistence type="predicted"/>
<accession>A0ABS6RZ41</accession>
<name>A0ABS6RZ41_9BACT</name>
<protein>
    <submittedName>
        <fullName evidence="2">Transposase</fullName>
    </submittedName>
</protein>
<dbReference type="PANTHER" id="PTHR33678:SF2">
    <property type="match status" value="1"/>
</dbReference>
<feature type="non-terminal residue" evidence="2">
    <location>
        <position position="1"/>
    </location>
</feature>
<dbReference type="RefSeq" id="WP_218252545.1">
    <property type="nucleotide sequence ID" value="NZ_JABXWD010000168.1"/>
</dbReference>
<dbReference type="InterPro" id="IPR004291">
    <property type="entry name" value="Transposase_IS66_central"/>
</dbReference>
<dbReference type="Proteomes" id="UP001196980">
    <property type="component" value="Unassembled WGS sequence"/>
</dbReference>
<dbReference type="EMBL" id="JABXWD010000168">
    <property type="protein sequence ID" value="MBV6341915.1"/>
    <property type="molecule type" value="Genomic_DNA"/>
</dbReference>
<gene>
    <name evidence="2" type="ORF">HWQ67_09985</name>
</gene>
<evidence type="ECO:0000313" key="2">
    <source>
        <dbReference type="EMBL" id="MBV6341915.1"/>
    </source>
</evidence>
<dbReference type="PANTHER" id="PTHR33678">
    <property type="entry name" value="BLL1576 PROTEIN"/>
    <property type="match status" value="1"/>
</dbReference>
<comment type="caution">
    <text evidence="2">The sequence shown here is derived from an EMBL/GenBank/DDBJ whole genome shotgun (WGS) entry which is preliminary data.</text>
</comment>
<organism evidence="2 3">
    <name type="scientific">Candidatus Magnetobacterium casense</name>
    <dbReference type="NCBI Taxonomy" id="1455061"/>
    <lineage>
        <taxon>Bacteria</taxon>
        <taxon>Pseudomonadati</taxon>
        <taxon>Nitrospirota</taxon>
        <taxon>Thermodesulfovibrionia</taxon>
        <taxon>Thermodesulfovibrionales</taxon>
        <taxon>Candidatus Magnetobacteriaceae</taxon>
        <taxon>Candidatus Magnetobacterium</taxon>
    </lineage>
</organism>
<evidence type="ECO:0000313" key="3">
    <source>
        <dbReference type="Proteomes" id="UP001196980"/>
    </source>
</evidence>
<reference evidence="2 3" key="1">
    <citation type="journal article" date="2020" name="J Geophys Res Biogeosci">
        <title>Magnetotaxis as an Adaptation to Enable Bacterial Shuttling of Microbial Sulfur and Sulfur Cycling Across Aquatic Oxic#Anoxic Interfaces.</title>
        <authorList>
            <person name="Li J."/>
            <person name="Liu P."/>
            <person name="Wang J."/>
            <person name="Roberts A.P."/>
            <person name="Pan Y."/>
        </authorList>
    </citation>
    <scope>NUCLEOTIDE SEQUENCE [LARGE SCALE GENOMIC DNA]</scope>
    <source>
        <strain evidence="2 3">MYR-1_YQ</strain>
    </source>
</reference>
<evidence type="ECO:0000259" key="1">
    <source>
        <dbReference type="Pfam" id="PF03050"/>
    </source>
</evidence>
<keyword evidence="3" id="KW-1185">Reference proteome</keyword>